<name>A0A1R1X152_9FUNG</name>
<dbReference type="EMBL" id="LSSN01005812">
    <property type="protein sequence ID" value="OMJ08373.1"/>
    <property type="molecule type" value="Genomic_DNA"/>
</dbReference>
<evidence type="ECO:0000256" key="1">
    <source>
        <dbReference type="SAM" id="SignalP"/>
    </source>
</evidence>
<accession>A0A1R1X152</accession>
<evidence type="ECO:0000313" key="3">
    <source>
        <dbReference type="Proteomes" id="UP000187283"/>
    </source>
</evidence>
<sequence length="208" mass="24580">MLFRFISALYLFVSYVQASCTLDEVTELYSKKMNWYGIHEPYCCPSDNYEACSFPDPYNFSVYMKSSVKKDKGFFSGVRSQIPEEYTRDRLFQETVSFEVEPGKCVKPYFYFTEVTMDVTGECCGWFSFIPCSKRRSVFRYTSSIGEIVLFESIISDWNQYNWDEISRTPVIAEEIDSYSRSKIFGREKSRFFVQKDRSFSPEYFVSM</sequence>
<gene>
    <name evidence="2" type="ORF">AYI70_g11585</name>
</gene>
<organism evidence="2 3">
    <name type="scientific">Smittium culicis</name>
    <dbReference type="NCBI Taxonomy" id="133412"/>
    <lineage>
        <taxon>Eukaryota</taxon>
        <taxon>Fungi</taxon>
        <taxon>Fungi incertae sedis</taxon>
        <taxon>Zoopagomycota</taxon>
        <taxon>Kickxellomycotina</taxon>
        <taxon>Harpellomycetes</taxon>
        <taxon>Harpellales</taxon>
        <taxon>Legeriomycetaceae</taxon>
        <taxon>Smittium</taxon>
    </lineage>
</organism>
<comment type="caution">
    <text evidence="2">The sequence shown here is derived from an EMBL/GenBank/DDBJ whole genome shotgun (WGS) entry which is preliminary data.</text>
</comment>
<proteinExistence type="predicted"/>
<keyword evidence="3" id="KW-1185">Reference proteome</keyword>
<dbReference type="Proteomes" id="UP000187283">
    <property type="component" value="Unassembled WGS sequence"/>
</dbReference>
<protein>
    <submittedName>
        <fullName evidence="2">Uncharacterized protein</fullName>
    </submittedName>
</protein>
<dbReference type="AlphaFoldDB" id="A0A1R1X152"/>
<feature type="signal peptide" evidence="1">
    <location>
        <begin position="1"/>
        <end position="18"/>
    </location>
</feature>
<reference evidence="2 3" key="1">
    <citation type="submission" date="2017-01" db="EMBL/GenBank/DDBJ databases">
        <authorList>
            <person name="Mah S.A."/>
            <person name="Swanson W.J."/>
            <person name="Moy G.W."/>
            <person name="Vacquier V.D."/>
        </authorList>
    </citation>
    <scope>NUCLEOTIDE SEQUENCE [LARGE SCALE GENOMIC DNA]</scope>
    <source>
        <strain evidence="2 3">GSMNP</strain>
    </source>
</reference>
<feature type="chain" id="PRO_5013204015" evidence="1">
    <location>
        <begin position="19"/>
        <end position="208"/>
    </location>
</feature>
<evidence type="ECO:0000313" key="2">
    <source>
        <dbReference type="EMBL" id="OMJ08373.1"/>
    </source>
</evidence>
<keyword evidence="1" id="KW-0732">Signal</keyword>